<sequence length="141" mass="15697">MGSVTLIGKKLAKEGLEFRFGGCLSRCQSCELKNSCCGLDKNRWYRITGVRDKEHKCKVHHEDVKVVEVEKIPVKTSASGRSVIEGSVITLDNKGCNNIECDNYKLCYPPGIEFGTKYNIEKVGKKIDCPGGKDLKEVELL</sequence>
<protein>
    <submittedName>
        <fullName evidence="1">Protein belonging to Uncharacterized protein family UPF0179</fullName>
    </submittedName>
</protein>
<dbReference type="EMBL" id="JX684080">
    <property type="protein sequence ID" value="AGF93036.1"/>
    <property type="molecule type" value="Genomic_DNA"/>
</dbReference>
<name>M1P110_9ZZZZ</name>
<proteinExistence type="inferred from homology"/>
<accession>M1P110</accession>
<dbReference type="PANTHER" id="PTHR40699">
    <property type="entry name" value="UPF0179 PROTEIN MJ1627"/>
    <property type="match status" value="1"/>
</dbReference>
<dbReference type="HAMAP" id="MF_00498">
    <property type="entry name" value="UPF0179"/>
    <property type="match status" value="1"/>
</dbReference>
<evidence type="ECO:0000313" key="1">
    <source>
        <dbReference type="EMBL" id="AGF93036.1"/>
    </source>
</evidence>
<dbReference type="PANTHER" id="PTHR40699:SF1">
    <property type="entry name" value="UPF0179 PROTEIN MJ1627"/>
    <property type="match status" value="1"/>
</dbReference>
<organism evidence="1">
    <name type="scientific">uncultured organism</name>
    <dbReference type="NCBI Taxonomy" id="155900"/>
    <lineage>
        <taxon>unclassified sequences</taxon>
        <taxon>environmental samples</taxon>
    </lineage>
</organism>
<dbReference type="InterPro" id="IPR005369">
    <property type="entry name" value="UPF0179"/>
</dbReference>
<reference evidence="1" key="1">
    <citation type="journal article" date="2013" name="Syst. Appl. Microbiol.">
        <title>New insights into the archaeal diversity of a hypersaline microbial mat obtained by a metagenomic approach.</title>
        <authorList>
            <person name="Lopez-Lopez A."/>
            <person name="Richter M."/>
            <person name="Pena A."/>
            <person name="Tamames J."/>
            <person name="Rossello-Mora R."/>
        </authorList>
    </citation>
    <scope>NUCLEOTIDE SEQUENCE</scope>
</reference>
<gene>
    <name evidence="1" type="ORF">FLSS-8_0006</name>
</gene>
<dbReference type="Pfam" id="PF03684">
    <property type="entry name" value="UPF0179"/>
    <property type="match status" value="1"/>
</dbReference>
<dbReference type="AlphaFoldDB" id="M1P110"/>